<name>A0ABR1IT42_9AGAR</name>
<evidence type="ECO:0000256" key="1">
    <source>
        <dbReference type="SAM" id="MobiDB-lite"/>
    </source>
</evidence>
<keyword evidence="3" id="KW-1185">Reference proteome</keyword>
<dbReference type="Proteomes" id="UP001498398">
    <property type="component" value="Unassembled WGS sequence"/>
</dbReference>
<feature type="compositionally biased region" description="Low complexity" evidence="1">
    <location>
        <begin position="294"/>
        <end position="303"/>
    </location>
</feature>
<dbReference type="EMBL" id="JBANRG010000068">
    <property type="protein sequence ID" value="KAK7440403.1"/>
    <property type="molecule type" value="Genomic_DNA"/>
</dbReference>
<organism evidence="2 3">
    <name type="scientific">Marasmiellus scandens</name>
    <dbReference type="NCBI Taxonomy" id="2682957"/>
    <lineage>
        <taxon>Eukaryota</taxon>
        <taxon>Fungi</taxon>
        <taxon>Dikarya</taxon>
        <taxon>Basidiomycota</taxon>
        <taxon>Agaricomycotina</taxon>
        <taxon>Agaricomycetes</taxon>
        <taxon>Agaricomycetidae</taxon>
        <taxon>Agaricales</taxon>
        <taxon>Marasmiineae</taxon>
        <taxon>Omphalotaceae</taxon>
        <taxon>Marasmiellus</taxon>
    </lineage>
</organism>
<feature type="region of interest" description="Disordered" evidence="1">
    <location>
        <begin position="390"/>
        <end position="416"/>
    </location>
</feature>
<feature type="region of interest" description="Disordered" evidence="1">
    <location>
        <begin position="137"/>
        <end position="267"/>
    </location>
</feature>
<gene>
    <name evidence="2" type="ORF">VKT23_017041</name>
</gene>
<dbReference type="Gene3D" id="2.30.29.30">
    <property type="entry name" value="Pleckstrin-homology domain (PH domain)/Phosphotyrosine-binding domain (PTB)"/>
    <property type="match status" value="1"/>
</dbReference>
<feature type="compositionally biased region" description="Polar residues" evidence="1">
    <location>
        <begin position="405"/>
        <end position="416"/>
    </location>
</feature>
<evidence type="ECO:0000313" key="2">
    <source>
        <dbReference type="EMBL" id="KAK7440403.1"/>
    </source>
</evidence>
<feature type="region of interest" description="Disordered" evidence="1">
    <location>
        <begin position="294"/>
        <end position="314"/>
    </location>
</feature>
<sequence length="565" mass="61454">MLPVPDFNFMVCGMATFAATVGYVCSKRLVRRNSTFGSGSTNDSFTASSTSEDVPMLVDQAVPPVLSDSEKISTMKLSEAPRDLKIEEEEMPSASVNEAACPVEIKQELVSVQIPTQPIVPEPMLNLPPVVVLPFAPPVSGSAPDRRQSLKRKKMHDHDENNNDLEYPYNLTAIYPNKRRTPPREERSSRDEQASQEQMNPALDSSPVPPQSTDVKHPDRGADNAAECTSVNTVGVSVPPTQSDFYEAPTTPSVQPDPKPQLPLPRSSPKSILASSMNNVNVKPSTTISTFSASTTSNFVSSSRPNTNSTPKKKPFTAFSSYASPNTSSPFSPFSVNNTTSGGNPSPFLTTTSNNRPIWSSSIRKRHVFSDHDDASTDHGDQESALAFGAGENGKEMNGHAIGSRSASKTEGTSTGYNHITGEEEETIECELKGVKLFVKRGTKEYSTGMLGHVKLLSSKNHDVERLLFRREPLWKVSMNARLQPTVRCSFDSEESILRVVMPEFLESSGSGSPASEKTESRSLNGAASPEVVVYAMKPGRFCSKQEFGDFATSVMKRTNVKDQA</sequence>
<feature type="compositionally biased region" description="Basic and acidic residues" evidence="1">
    <location>
        <begin position="182"/>
        <end position="193"/>
    </location>
</feature>
<comment type="caution">
    <text evidence="2">The sequence shown here is derived from an EMBL/GenBank/DDBJ whole genome shotgun (WGS) entry which is preliminary data.</text>
</comment>
<feature type="compositionally biased region" description="Polar residues" evidence="1">
    <location>
        <begin position="227"/>
        <end position="254"/>
    </location>
</feature>
<accession>A0ABR1IT42</accession>
<dbReference type="InterPro" id="IPR011993">
    <property type="entry name" value="PH-like_dom_sf"/>
</dbReference>
<proteinExistence type="predicted"/>
<reference evidence="2 3" key="1">
    <citation type="submission" date="2024-01" db="EMBL/GenBank/DDBJ databases">
        <title>A draft genome for the cacao thread blight pathogen Marasmiellus scandens.</title>
        <authorList>
            <person name="Baruah I.K."/>
            <person name="Leung J."/>
            <person name="Bukari Y."/>
            <person name="Amoako-Attah I."/>
            <person name="Meinhardt L.W."/>
            <person name="Bailey B.A."/>
            <person name="Cohen S.P."/>
        </authorList>
    </citation>
    <scope>NUCLEOTIDE SEQUENCE [LARGE SCALE GENOMIC DNA]</scope>
    <source>
        <strain evidence="2 3">GH-19</strain>
    </source>
</reference>
<evidence type="ECO:0008006" key="4">
    <source>
        <dbReference type="Google" id="ProtNLM"/>
    </source>
</evidence>
<evidence type="ECO:0000313" key="3">
    <source>
        <dbReference type="Proteomes" id="UP001498398"/>
    </source>
</evidence>
<dbReference type="SUPFAM" id="SSF50729">
    <property type="entry name" value="PH domain-like"/>
    <property type="match status" value="1"/>
</dbReference>
<protein>
    <recommendedName>
        <fullName evidence="4">RanBD1 domain-containing protein</fullName>
    </recommendedName>
</protein>